<dbReference type="Pfam" id="PF01549">
    <property type="entry name" value="ShK"/>
    <property type="match status" value="1"/>
</dbReference>
<comment type="caution">
    <text evidence="3">The sequence shown here is derived from an EMBL/GenBank/DDBJ whole genome shotgun (WGS) entry which is preliminary data.</text>
</comment>
<evidence type="ECO:0000313" key="3">
    <source>
        <dbReference type="EMBL" id="KAK3727943.1"/>
    </source>
</evidence>
<protein>
    <recommendedName>
        <fullName evidence="2">ShKT domain-containing protein</fullName>
    </recommendedName>
</protein>
<keyword evidence="4" id="KW-1185">Reference proteome</keyword>
<evidence type="ECO:0000256" key="1">
    <source>
        <dbReference type="PROSITE-ProRule" id="PRU01005"/>
    </source>
</evidence>
<dbReference type="InterPro" id="IPR003582">
    <property type="entry name" value="ShKT_dom"/>
</dbReference>
<comment type="caution">
    <text evidence="1">Lacks conserved residue(s) required for the propagation of feature annotation.</text>
</comment>
<proteinExistence type="predicted"/>
<dbReference type="EMBL" id="JAWDGP010007215">
    <property type="protein sequence ID" value="KAK3727943.1"/>
    <property type="molecule type" value="Genomic_DNA"/>
</dbReference>
<dbReference type="Proteomes" id="UP001283361">
    <property type="component" value="Unassembled WGS sequence"/>
</dbReference>
<name>A0AAE1CQ35_9GAST</name>
<gene>
    <name evidence="3" type="ORF">RRG08_019948</name>
</gene>
<dbReference type="SMART" id="SM00254">
    <property type="entry name" value="ShKT"/>
    <property type="match status" value="1"/>
</dbReference>
<organism evidence="3 4">
    <name type="scientific">Elysia crispata</name>
    <name type="common">lettuce slug</name>
    <dbReference type="NCBI Taxonomy" id="231223"/>
    <lineage>
        <taxon>Eukaryota</taxon>
        <taxon>Metazoa</taxon>
        <taxon>Spiralia</taxon>
        <taxon>Lophotrochozoa</taxon>
        <taxon>Mollusca</taxon>
        <taxon>Gastropoda</taxon>
        <taxon>Heterobranchia</taxon>
        <taxon>Euthyneura</taxon>
        <taxon>Panpulmonata</taxon>
        <taxon>Sacoglossa</taxon>
        <taxon>Placobranchoidea</taxon>
        <taxon>Plakobranchidae</taxon>
        <taxon>Elysia</taxon>
    </lineage>
</organism>
<evidence type="ECO:0000259" key="2">
    <source>
        <dbReference type="PROSITE" id="PS51670"/>
    </source>
</evidence>
<sequence length="313" mass="35224">MIVLALDSSVGKAFEDKQGWSLSRHLTCPSTARLGSHLNRDTRRGDLRNGTKIQELQATTKKSSVVSGIFLLFCLVELRNSVKAMSVSVSLICVVTLCLTTASSGLDLTRSRDSLPHNPQVQDLPTDWIECLDEAKICRFLVSSEAGFCSLPDHQAYVRSACRKTCGYCHSTTNSTLDPELNTNLACLASGIWHRFSPDRKWAKHGYIRGMYFVSVCTDMLRYYDHQWAKHGYIRGMYFVSVCTDMLKYHDHQWAKHGYIRGMYFVSKLLVIVSILCSDHGMVRLTHRISRVFTVSVYSGSKLAGHAQVLPPF</sequence>
<dbReference type="PROSITE" id="PS51670">
    <property type="entry name" value="SHKT"/>
    <property type="match status" value="1"/>
</dbReference>
<evidence type="ECO:0000313" key="4">
    <source>
        <dbReference type="Proteomes" id="UP001283361"/>
    </source>
</evidence>
<reference evidence="3" key="1">
    <citation type="journal article" date="2023" name="G3 (Bethesda)">
        <title>A reference genome for the long-term kleptoplast-retaining sea slug Elysia crispata morphotype clarki.</title>
        <authorList>
            <person name="Eastman K.E."/>
            <person name="Pendleton A.L."/>
            <person name="Shaikh M.A."/>
            <person name="Suttiyut T."/>
            <person name="Ogas R."/>
            <person name="Tomko P."/>
            <person name="Gavelis G."/>
            <person name="Widhalm J.R."/>
            <person name="Wisecaver J.H."/>
        </authorList>
    </citation>
    <scope>NUCLEOTIDE SEQUENCE</scope>
    <source>
        <strain evidence="3">ECLA1</strain>
    </source>
</reference>
<dbReference type="AlphaFoldDB" id="A0AAE1CQ35"/>
<accession>A0AAE1CQ35</accession>
<feature type="domain" description="ShKT" evidence="2">
    <location>
        <begin position="131"/>
        <end position="169"/>
    </location>
</feature>